<evidence type="ECO:0000313" key="6">
    <source>
        <dbReference type="EMBL" id="NTZ50601.1"/>
    </source>
</evidence>
<dbReference type="Pfam" id="PF03098">
    <property type="entry name" value="An_peroxidase"/>
    <property type="match status" value="3"/>
</dbReference>
<dbReference type="SUPFAM" id="SSF51120">
    <property type="entry name" value="beta-Roll"/>
    <property type="match status" value="2"/>
</dbReference>
<dbReference type="InterPro" id="IPR010255">
    <property type="entry name" value="Haem_peroxidase_sf"/>
</dbReference>
<comment type="caution">
    <text evidence="6">The sequence shown here is derived from an EMBL/GenBank/DDBJ whole genome shotgun (WGS) entry which is preliminary data.</text>
</comment>
<reference evidence="6 7" key="1">
    <citation type="submission" date="2019-05" db="EMBL/GenBank/DDBJ databases">
        <title>Draft genomes of bacterial isolates retrieved from different Forrest soils.</title>
        <authorList>
            <person name="Soares-Castro P."/>
            <person name="Santos P.M."/>
        </authorList>
    </citation>
    <scope>NUCLEOTIDE SEQUENCE [LARGE SCALE GENOMIC DNA]</scope>
    <source>
        <strain evidence="6 7">UMG736</strain>
    </source>
</reference>
<dbReference type="PANTHER" id="PTHR11475:SF4">
    <property type="entry name" value="CHORION PEROXIDASE"/>
    <property type="match status" value="1"/>
</dbReference>
<accession>A0ABD6M1P3</accession>
<evidence type="ECO:0008006" key="8">
    <source>
        <dbReference type="Google" id="ProtNLM"/>
    </source>
</evidence>
<dbReference type="Pfam" id="PF00353">
    <property type="entry name" value="HemolysinCabind"/>
    <property type="match status" value="5"/>
</dbReference>
<evidence type="ECO:0000256" key="4">
    <source>
        <dbReference type="ARBA" id="ARBA00023180"/>
    </source>
</evidence>
<organism evidence="6 7">
    <name type="scientific">Citrobacter gillenii</name>
    <dbReference type="NCBI Taxonomy" id="67828"/>
    <lineage>
        <taxon>Bacteria</taxon>
        <taxon>Pseudomonadati</taxon>
        <taxon>Pseudomonadota</taxon>
        <taxon>Gammaproteobacteria</taxon>
        <taxon>Enterobacterales</taxon>
        <taxon>Enterobacteriaceae</taxon>
        <taxon>Citrobacter</taxon>
        <taxon>Citrobacter freundii complex</taxon>
    </lineage>
</organism>
<dbReference type="AlphaFoldDB" id="A0ABD6M1P3"/>
<name>A0ABD6M1P3_9ENTR</name>
<dbReference type="Gene3D" id="2.150.10.10">
    <property type="entry name" value="Serralysin-like metalloprotease, C-terminal"/>
    <property type="match status" value="3"/>
</dbReference>
<proteinExistence type="predicted"/>
<evidence type="ECO:0000256" key="3">
    <source>
        <dbReference type="ARBA" id="ARBA00022837"/>
    </source>
</evidence>
<gene>
    <name evidence="6" type="ORF">FCH32_09845</name>
</gene>
<protein>
    <recommendedName>
        <fullName evidence="8">Heme peroxidase</fullName>
    </recommendedName>
</protein>
<dbReference type="InterPro" id="IPR019791">
    <property type="entry name" value="Haem_peroxidase_animal"/>
</dbReference>
<dbReference type="SUPFAM" id="SSF48113">
    <property type="entry name" value="Heme-dependent peroxidases"/>
    <property type="match status" value="1"/>
</dbReference>
<evidence type="ECO:0000256" key="1">
    <source>
        <dbReference type="ARBA" id="ARBA00004613"/>
    </source>
</evidence>
<evidence type="ECO:0000313" key="7">
    <source>
        <dbReference type="Proteomes" id="UP000729009"/>
    </source>
</evidence>
<sequence length="1254" mass="132230">MKMKNVIKPDLKYTLKQISIAQMDVDDLNFNILSNHLVPFSMRTFDASFNNLVTGQGKFGVTDFSFLRFFDSSFQAGYAGIWSVIDPPSWIISNRTANFLSAVEVNKETDPVLGISLDDVFGTPTPQEVIELAPRSKASTLTQDKITVHDGINTKLKPTDPIVLARKETSTEADDDDDDNDDVGGDGAFPLTASDVANLKNLVKGLEGGEDNDALGIRDLEGTGNNRVHLDYGSADQPFIRLTDAHYGAWNETTQNRDINPLFSGLDPRAISDALGAQEANLSGNAAGVNSLFTAFGQYFDHGLDFLGKGGHGTIQIGAPGSVPNPADLTRGTVDSIDANGIPQHLNKTSPFADQNQTYGSNELVGQFLREGDGLGGFTGKLLEGGVDPSNPNFKLLPTLSELILHHWNNNTLFTDSSLPGDHRVAFREYFAGLVDSNGVINQAMLPAMTSNFMGSGFALLLDTNPFINLLDHYVAGDGRANENIALTAIHNIWERNHNFHVNALLEAGFNGTAEELFQAAKIINEAEYQRVIYTDFADKLLGGMRGEGDHGFAEYNPEVDARVSHEFAVAAYRFGHSLIGQTLTVLDAEGNATQVPLFDAFLNPTNDTSAFNFPKSQLPYSPQPGYEQLGAAGIIAGGVVQPAEEVDVNIVDAVRNDLVRMSADVFAFDVAREWDVGLGSMNQIRADLMASLDPYVKEAVSFAGDLTPYGSWEDFQARNNLSDTVIAQFKKAYPDLVLEDSQIADFLAANPGYKLVNGNTVKGIDRVDLFVGGLAEKHINGGVVGQTFWVIIHEQLDRIQEGDRLYYLDRVEHLDLYEVIEEQGFAGIVARNTGLTNLPENIFGTSQLDKPPVIAHNNVVLNGGNGIDILNGGLGNDVLNGGGGNDTLNGGAGNDILNGGLGADVMVGGVGNDIYIVDNNGDVVTEGLNGGTDTVQTTLHNYTLTNNVENLVFTGTGAFTGRGNAIANTITGGNGNDFLYGMGGNDTLNGGAGNDVLDGGEGADNLQGGTGNDKMTGGAGNDRLDGGEGADVMVGGLGNDTYIVDNNGDVVTEGLNGGTDAVQTTLHNYTLTNNVETLVFTGTGAFTGRGNAIANTITGGSGNDFLYGMGGNDTLNGGAGNDALDGGDGADNLQGGAGNDKLTGGAGNDRLEGGQGDDIMTGGAGNDTFVFSAGFGRDRITSGFDSNPSGGQDYLDVSLFGIGVANFASSVKIAGGTGNSTVITIGDPVNANVITLENVNSKSVNIDDFILIG</sequence>
<evidence type="ECO:0000256" key="2">
    <source>
        <dbReference type="ARBA" id="ARBA00022525"/>
    </source>
</evidence>
<dbReference type="InterPro" id="IPR018511">
    <property type="entry name" value="Hemolysin-typ_Ca-bd_CS"/>
</dbReference>
<keyword evidence="7" id="KW-1185">Reference proteome</keyword>
<dbReference type="PANTHER" id="PTHR11475">
    <property type="entry name" value="OXIDASE/PEROXIDASE"/>
    <property type="match status" value="1"/>
</dbReference>
<dbReference type="Proteomes" id="UP000729009">
    <property type="component" value="Unassembled WGS sequence"/>
</dbReference>
<feature type="compositionally biased region" description="Acidic residues" evidence="5">
    <location>
        <begin position="171"/>
        <end position="184"/>
    </location>
</feature>
<dbReference type="InterPro" id="IPR037120">
    <property type="entry name" value="Haem_peroxidase_sf_animal"/>
</dbReference>
<feature type="region of interest" description="Disordered" evidence="5">
    <location>
        <begin position="159"/>
        <end position="190"/>
    </location>
</feature>
<keyword evidence="3" id="KW-0106">Calcium</keyword>
<dbReference type="InterPro" id="IPR011049">
    <property type="entry name" value="Serralysin-like_metalloprot_C"/>
</dbReference>
<evidence type="ECO:0000256" key="5">
    <source>
        <dbReference type="SAM" id="MobiDB-lite"/>
    </source>
</evidence>
<dbReference type="PROSITE" id="PS00330">
    <property type="entry name" value="HEMOLYSIN_CALCIUM"/>
    <property type="match status" value="7"/>
</dbReference>
<dbReference type="Gene3D" id="1.10.640.10">
    <property type="entry name" value="Haem peroxidase domain superfamily, animal type"/>
    <property type="match status" value="1"/>
</dbReference>
<keyword evidence="4" id="KW-0325">Glycoprotein</keyword>
<dbReference type="PRINTS" id="PR00313">
    <property type="entry name" value="CABNDNGRPT"/>
</dbReference>
<comment type="subcellular location">
    <subcellularLocation>
        <location evidence="1">Secreted</location>
    </subcellularLocation>
</comment>
<dbReference type="InterPro" id="IPR001343">
    <property type="entry name" value="Hemolysn_Ca-bd"/>
</dbReference>
<feature type="region of interest" description="Disordered" evidence="5">
    <location>
        <begin position="993"/>
        <end position="1028"/>
    </location>
</feature>
<dbReference type="EMBL" id="SUQN01000003">
    <property type="protein sequence ID" value="NTZ50601.1"/>
    <property type="molecule type" value="Genomic_DNA"/>
</dbReference>
<feature type="region of interest" description="Disordered" evidence="5">
    <location>
        <begin position="1123"/>
        <end position="1161"/>
    </location>
</feature>
<dbReference type="GO" id="GO:0005576">
    <property type="term" value="C:extracellular region"/>
    <property type="evidence" value="ECO:0007669"/>
    <property type="project" value="UniProtKB-SubCell"/>
</dbReference>
<keyword evidence="2" id="KW-0964">Secreted</keyword>
<dbReference type="PROSITE" id="PS50292">
    <property type="entry name" value="PEROXIDASE_3"/>
    <property type="match status" value="1"/>
</dbReference>